<keyword evidence="2" id="KW-0472">Membrane</keyword>
<feature type="transmembrane region" description="Helical" evidence="2">
    <location>
        <begin position="198"/>
        <end position="225"/>
    </location>
</feature>
<keyword evidence="2" id="KW-1133">Transmembrane helix</keyword>
<sequence length="424" mass="47000">MDKLRRLGLRARGEVPIAAWLILLVVFVTEYWWWHSRVKLWDGDALYYVAAALKFAGHSTDEALRQTGVFFHQEDTVERIRGTLTGIAGQPGAGAHNLEAPRFFYSFLAVPFVWVFGAKGIWIVSLLCAMGFLYVAMRLLTRLFDVQLALVLLVLYQIAYAFWFFQTGLYTESLAVLLIVLILTRLPLDRTTTRRDLLWIGVLLVVLAFTRQTVPVPAAAIVFAWLWTALRTKTWGRANVWSGPALVAAGVGIAAVGLVTVLFPFNELRHYSEVNHLGNVAYVKAHLGQTLGKIPGLVVDMFAREFRGAFAGDHGLQVLWLLTAAGIVWRFRSVYAAMVVGSALACAFLSVLDATGRTSLRYFVPMYPMALLLVADFWRSRDWSLRTLPSRPGPGTAGSEPPAPQPAARRTDAPTRPAAEPSTP</sequence>
<feature type="region of interest" description="Disordered" evidence="1">
    <location>
        <begin position="389"/>
        <end position="424"/>
    </location>
</feature>
<protein>
    <recommendedName>
        <fullName evidence="5">Glycosyltransferase RgtA/B/C/D-like domain-containing protein</fullName>
    </recommendedName>
</protein>
<dbReference type="Proteomes" id="UP001499854">
    <property type="component" value="Unassembled WGS sequence"/>
</dbReference>
<feature type="transmembrane region" description="Helical" evidence="2">
    <location>
        <begin position="169"/>
        <end position="186"/>
    </location>
</feature>
<feature type="transmembrane region" description="Helical" evidence="2">
    <location>
        <begin position="245"/>
        <end position="265"/>
    </location>
</feature>
<feature type="transmembrane region" description="Helical" evidence="2">
    <location>
        <begin position="334"/>
        <end position="354"/>
    </location>
</feature>
<feature type="transmembrane region" description="Helical" evidence="2">
    <location>
        <begin position="143"/>
        <end position="163"/>
    </location>
</feature>
<evidence type="ECO:0000313" key="4">
    <source>
        <dbReference type="Proteomes" id="UP001499854"/>
    </source>
</evidence>
<evidence type="ECO:0008006" key="5">
    <source>
        <dbReference type="Google" id="ProtNLM"/>
    </source>
</evidence>
<feature type="transmembrane region" description="Helical" evidence="2">
    <location>
        <begin position="112"/>
        <end position="136"/>
    </location>
</feature>
<organism evidence="3 4">
    <name type="scientific">Catenulispora subtropica</name>
    <dbReference type="NCBI Taxonomy" id="450798"/>
    <lineage>
        <taxon>Bacteria</taxon>
        <taxon>Bacillati</taxon>
        <taxon>Actinomycetota</taxon>
        <taxon>Actinomycetes</taxon>
        <taxon>Catenulisporales</taxon>
        <taxon>Catenulisporaceae</taxon>
        <taxon>Catenulispora</taxon>
    </lineage>
</organism>
<dbReference type="EMBL" id="BAAAQM010000003">
    <property type="protein sequence ID" value="GAA1955139.1"/>
    <property type="molecule type" value="Genomic_DNA"/>
</dbReference>
<name>A0ABN2QMK3_9ACTN</name>
<feature type="compositionally biased region" description="Low complexity" evidence="1">
    <location>
        <begin position="414"/>
        <end position="424"/>
    </location>
</feature>
<proteinExistence type="predicted"/>
<evidence type="ECO:0000313" key="3">
    <source>
        <dbReference type="EMBL" id="GAA1955139.1"/>
    </source>
</evidence>
<evidence type="ECO:0000256" key="2">
    <source>
        <dbReference type="SAM" id="Phobius"/>
    </source>
</evidence>
<keyword evidence="4" id="KW-1185">Reference proteome</keyword>
<keyword evidence="2" id="KW-0812">Transmembrane</keyword>
<reference evidence="3 4" key="1">
    <citation type="journal article" date="2019" name="Int. J. Syst. Evol. Microbiol.">
        <title>The Global Catalogue of Microorganisms (GCM) 10K type strain sequencing project: providing services to taxonomists for standard genome sequencing and annotation.</title>
        <authorList>
            <consortium name="The Broad Institute Genomics Platform"/>
            <consortium name="The Broad Institute Genome Sequencing Center for Infectious Disease"/>
            <person name="Wu L."/>
            <person name="Ma J."/>
        </authorList>
    </citation>
    <scope>NUCLEOTIDE SEQUENCE [LARGE SCALE GENOMIC DNA]</scope>
    <source>
        <strain evidence="3 4">JCM 16013</strain>
    </source>
</reference>
<comment type="caution">
    <text evidence="3">The sequence shown here is derived from an EMBL/GenBank/DDBJ whole genome shotgun (WGS) entry which is preliminary data.</text>
</comment>
<gene>
    <name evidence="3" type="ORF">GCM10009838_08460</name>
</gene>
<evidence type="ECO:0000256" key="1">
    <source>
        <dbReference type="SAM" id="MobiDB-lite"/>
    </source>
</evidence>
<feature type="transmembrane region" description="Helical" evidence="2">
    <location>
        <begin position="15"/>
        <end position="34"/>
    </location>
</feature>
<accession>A0ABN2QMK3</accession>